<accession>A0A7W8NJ62</accession>
<dbReference type="InterPro" id="IPR011989">
    <property type="entry name" value="ARM-like"/>
</dbReference>
<reference evidence="1 2" key="1">
    <citation type="submission" date="2020-08" db="EMBL/GenBank/DDBJ databases">
        <title>Genomic Encyclopedia of Type Strains, Phase IV (KMG-IV): sequencing the most valuable type-strain genomes for metagenomic binning, comparative biology and taxonomic classification.</title>
        <authorList>
            <person name="Goeker M."/>
        </authorList>
    </citation>
    <scope>NUCLEOTIDE SEQUENCE [LARGE SCALE GENOMIC DNA]</scope>
    <source>
        <strain evidence="1 2">DSM 27939</strain>
    </source>
</reference>
<dbReference type="InterPro" id="IPR016024">
    <property type="entry name" value="ARM-type_fold"/>
</dbReference>
<name>A0A7W8NJ62_9DEIO</name>
<comment type="caution">
    <text evidence="1">The sequence shown here is derived from an EMBL/GenBank/DDBJ whole genome shotgun (WGS) entry which is preliminary data.</text>
</comment>
<dbReference type="RefSeq" id="WP_184137583.1">
    <property type="nucleotide sequence ID" value="NZ_JACHFL010000022.1"/>
</dbReference>
<dbReference type="SUPFAM" id="SSF48371">
    <property type="entry name" value="ARM repeat"/>
    <property type="match status" value="1"/>
</dbReference>
<dbReference type="AlphaFoldDB" id="A0A7W8NJ62"/>
<gene>
    <name evidence="1" type="ORF">HNQ08_004918</name>
</gene>
<dbReference type="Proteomes" id="UP000552709">
    <property type="component" value="Unassembled WGS sequence"/>
</dbReference>
<organism evidence="1 2">
    <name type="scientific">Deinococcus humi</name>
    <dbReference type="NCBI Taxonomy" id="662880"/>
    <lineage>
        <taxon>Bacteria</taxon>
        <taxon>Thermotogati</taxon>
        <taxon>Deinococcota</taxon>
        <taxon>Deinococci</taxon>
        <taxon>Deinococcales</taxon>
        <taxon>Deinococcaceae</taxon>
        <taxon>Deinococcus</taxon>
    </lineage>
</organism>
<evidence type="ECO:0000313" key="1">
    <source>
        <dbReference type="EMBL" id="MBB5365792.1"/>
    </source>
</evidence>
<evidence type="ECO:0000313" key="2">
    <source>
        <dbReference type="Proteomes" id="UP000552709"/>
    </source>
</evidence>
<sequence>MTDPTLEPITLCALARLGPWARLLVAHHPRAPEALLRRLALDDDPTVRRAALLHPELSGWWARCLNDVLAGRLPVHLLGTPDDLAAYGVYAAWLVAQSPAVSRGLLFRLLRHDHRAVRRAALAALLPGRTVVPAPARTLEELLGC</sequence>
<dbReference type="EMBL" id="JACHFL010000022">
    <property type="protein sequence ID" value="MBB5365792.1"/>
    <property type="molecule type" value="Genomic_DNA"/>
</dbReference>
<proteinExistence type="predicted"/>
<dbReference type="Gene3D" id="1.25.10.10">
    <property type="entry name" value="Leucine-rich Repeat Variant"/>
    <property type="match status" value="1"/>
</dbReference>
<protein>
    <submittedName>
        <fullName evidence="1">Uncharacterized protein</fullName>
    </submittedName>
</protein>
<keyword evidence="2" id="KW-1185">Reference proteome</keyword>